<gene>
    <name evidence="2" type="ORF">ACFOEE_15325</name>
</gene>
<organism evidence="2 3">
    <name type="scientific">Pseudoalteromonas fenneropenaei</name>
    <dbReference type="NCBI Taxonomy" id="1737459"/>
    <lineage>
        <taxon>Bacteria</taxon>
        <taxon>Pseudomonadati</taxon>
        <taxon>Pseudomonadota</taxon>
        <taxon>Gammaproteobacteria</taxon>
        <taxon>Alteromonadales</taxon>
        <taxon>Pseudoalteromonadaceae</taxon>
        <taxon>Pseudoalteromonas</taxon>
    </lineage>
</organism>
<keyword evidence="1" id="KW-1133">Transmembrane helix</keyword>
<evidence type="ECO:0000313" key="2">
    <source>
        <dbReference type="EMBL" id="MFC3033889.1"/>
    </source>
</evidence>
<evidence type="ECO:0000313" key="3">
    <source>
        <dbReference type="Proteomes" id="UP001595453"/>
    </source>
</evidence>
<keyword evidence="1" id="KW-0472">Membrane</keyword>
<evidence type="ECO:0000256" key="1">
    <source>
        <dbReference type="SAM" id="Phobius"/>
    </source>
</evidence>
<proteinExistence type="predicted"/>
<dbReference type="Proteomes" id="UP001595453">
    <property type="component" value="Unassembled WGS sequence"/>
</dbReference>
<reference evidence="3" key="1">
    <citation type="journal article" date="2019" name="Int. J. Syst. Evol. Microbiol.">
        <title>The Global Catalogue of Microorganisms (GCM) 10K type strain sequencing project: providing services to taxonomists for standard genome sequencing and annotation.</title>
        <authorList>
            <consortium name="The Broad Institute Genomics Platform"/>
            <consortium name="The Broad Institute Genome Sequencing Center for Infectious Disease"/>
            <person name="Wu L."/>
            <person name="Ma J."/>
        </authorList>
    </citation>
    <scope>NUCLEOTIDE SEQUENCE [LARGE SCALE GENOMIC DNA]</scope>
    <source>
        <strain evidence="3">KCTC 42730</strain>
    </source>
</reference>
<name>A0ABV7CML7_9GAMM</name>
<keyword evidence="1" id="KW-0812">Transmembrane</keyword>
<comment type="caution">
    <text evidence="2">The sequence shown here is derived from an EMBL/GenBank/DDBJ whole genome shotgun (WGS) entry which is preliminary data.</text>
</comment>
<evidence type="ECO:0008006" key="4">
    <source>
        <dbReference type="Google" id="ProtNLM"/>
    </source>
</evidence>
<sequence>MLNELHWLVNIILLVLGLGAFFITQVRLLRVAASAACAMLFLSFTFDLMSTSVVSNLSLILINTFYLFKVFTYGPLKLGEHA</sequence>
<dbReference type="EMBL" id="JBHRSD010000029">
    <property type="protein sequence ID" value="MFC3033889.1"/>
    <property type="molecule type" value="Genomic_DNA"/>
</dbReference>
<feature type="transmembrane region" description="Helical" evidence="1">
    <location>
        <begin position="6"/>
        <end position="24"/>
    </location>
</feature>
<keyword evidence="3" id="KW-1185">Reference proteome</keyword>
<accession>A0ABV7CML7</accession>
<dbReference type="RefSeq" id="WP_377126140.1">
    <property type="nucleotide sequence ID" value="NZ_JBHRSD010000029.1"/>
</dbReference>
<protein>
    <recommendedName>
        <fullName evidence="4">Orphan protein membrane protein</fullName>
    </recommendedName>
</protein>
<feature type="transmembrane region" description="Helical" evidence="1">
    <location>
        <begin position="57"/>
        <end position="76"/>
    </location>
</feature>